<reference evidence="9 10" key="1">
    <citation type="journal article" date="2016" name="Nat. Commun.">
        <title>Thousands of microbial genomes shed light on interconnected biogeochemical processes in an aquifer system.</title>
        <authorList>
            <person name="Anantharaman K."/>
            <person name="Brown C.T."/>
            <person name="Hug L.A."/>
            <person name="Sharon I."/>
            <person name="Castelle C.J."/>
            <person name="Probst A.J."/>
            <person name="Thomas B.C."/>
            <person name="Singh A."/>
            <person name="Wilkins M.J."/>
            <person name="Karaoz U."/>
            <person name="Brodie E.L."/>
            <person name="Williams K.H."/>
            <person name="Hubbard S.S."/>
            <person name="Banfield J.F."/>
        </authorList>
    </citation>
    <scope>NUCLEOTIDE SEQUENCE [LARGE SCALE GENOMIC DNA]</scope>
</reference>
<comment type="function">
    <text evidence="6">The RuvA-RuvB-RuvC complex processes Holliday junction (HJ) DNA during genetic recombination and DNA repair, while the RuvA-RuvB complex plays an important role in the rescue of blocked DNA replication forks via replication fork reversal (RFR). RuvA specifically binds to HJ cruciform DNA, conferring on it an open structure. The RuvB hexamer acts as an ATP-dependent pump, pulling dsDNA into and through the RuvAB complex. HJ branch migration allows RuvC to scan DNA until it finds its consensus sequence, where it cleaves and resolves the cruciform DNA.</text>
</comment>
<dbReference type="GO" id="GO:0005524">
    <property type="term" value="F:ATP binding"/>
    <property type="evidence" value="ECO:0007669"/>
    <property type="project" value="InterPro"/>
</dbReference>
<sequence>MIHTLQGTLTAVKENFAVVEAGGLGFKVHCSPATRSQLPPPGSRVKLFCFLYVRENALDLYGFLSEDELKLFELLNSISGVGPKLSLGILSVSEAKYVRAAIKEGRTELLTKASGVGKRIAERIILELKNKVEAADAKETVRIMEAATDLEETLTALGYSKSQARKAVEKVPASAKEFETKLREALKVLKK</sequence>
<dbReference type="GO" id="GO:0048476">
    <property type="term" value="C:Holliday junction resolvase complex"/>
    <property type="evidence" value="ECO:0007669"/>
    <property type="project" value="UniProtKB-UniRule"/>
</dbReference>
<evidence type="ECO:0000259" key="8">
    <source>
        <dbReference type="Pfam" id="PF07499"/>
    </source>
</evidence>
<evidence type="ECO:0000256" key="3">
    <source>
        <dbReference type="ARBA" id="ARBA00023125"/>
    </source>
</evidence>
<evidence type="ECO:0000313" key="10">
    <source>
        <dbReference type="Proteomes" id="UP000176349"/>
    </source>
</evidence>
<dbReference type="InterPro" id="IPR013849">
    <property type="entry name" value="DNA_helicase_Holl-junc_RuvA_I"/>
</dbReference>
<evidence type="ECO:0000313" key="9">
    <source>
        <dbReference type="EMBL" id="OGY97457.1"/>
    </source>
</evidence>
<feature type="region of interest" description="Domain III" evidence="6">
    <location>
        <begin position="149"/>
        <end position="191"/>
    </location>
</feature>
<dbReference type="GO" id="GO:0000400">
    <property type="term" value="F:four-way junction DNA binding"/>
    <property type="evidence" value="ECO:0007669"/>
    <property type="project" value="UniProtKB-UniRule"/>
</dbReference>
<keyword evidence="9" id="KW-0347">Helicase</keyword>
<keyword evidence="9" id="KW-0547">Nucleotide-binding</keyword>
<evidence type="ECO:0000256" key="6">
    <source>
        <dbReference type="HAMAP-Rule" id="MF_00031"/>
    </source>
</evidence>
<protein>
    <recommendedName>
        <fullName evidence="6">Holliday junction branch migration complex subunit RuvA</fullName>
    </recommendedName>
</protein>
<dbReference type="AlphaFoldDB" id="A0A1G2CAF0"/>
<dbReference type="Proteomes" id="UP000176349">
    <property type="component" value="Unassembled WGS sequence"/>
</dbReference>
<feature type="domain" description="DNA helicase Holliday junction RuvA type" evidence="7">
    <location>
        <begin position="1"/>
        <end position="62"/>
    </location>
</feature>
<dbReference type="GO" id="GO:0009379">
    <property type="term" value="C:Holliday junction helicase complex"/>
    <property type="evidence" value="ECO:0007669"/>
    <property type="project" value="InterPro"/>
</dbReference>
<feature type="domain" description="Holliday junction DNA helicase RuvA C-terminal" evidence="8">
    <location>
        <begin position="146"/>
        <end position="189"/>
    </location>
</feature>
<organism evidence="9 10">
    <name type="scientific">Candidatus Liptonbacteria bacterium GWC1_60_9</name>
    <dbReference type="NCBI Taxonomy" id="1798645"/>
    <lineage>
        <taxon>Bacteria</taxon>
        <taxon>Candidatus Liptoniibacteriota</taxon>
    </lineage>
</organism>
<dbReference type="Pfam" id="PF07499">
    <property type="entry name" value="RuvA_C"/>
    <property type="match status" value="1"/>
</dbReference>
<dbReference type="InterPro" id="IPR036267">
    <property type="entry name" value="RuvA_C_sf"/>
</dbReference>
<comment type="caution">
    <text evidence="9">The sequence shown here is derived from an EMBL/GenBank/DDBJ whole genome shotgun (WGS) entry which is preliminary data.</text>
</comment>
<evidence type="ECO:0000256" key="4">
    <source>
        <dbReference type="ARBA" id="ARBA00023172"/>
    </source>
</evidence>
<dbReference type="SUPFAM" id="SSF50249">
    <property type="entry name" value="Nucleic acid-binding proteins"/>
    <property type="match status" value="1"/>
</dbReference>
<accession>A0A1G2CAF0</accession>
<dbReference type="Gene3D" id="2.40.50.140">
    <property type="entry name" value="Nucleic acid-binding proteins"/>
    <property type="match status" value="1"/>
</dbReference>
<evidence type="ECO:0000256" key="1">
    <source>
        <dbReference type="ARBA" id="ARBA00022490"/>
    </source>
</evidence>
<evidence type="ECO:0000256" key="2">
    <source>
        <dbReference type="ARBA" id="ARBA00022763"/>
    </source>
</evidence>
<dbReference type="Gene3D" id="1.10.8.10">
    <property type="entry name" value="DNA helicase RuvA subunit, C-terminal domain"/>
    <property type="match status" value="1"/>
</dbReference>
<dbReference type="GO" id="GO:0005737">
    <property type="term" value="C:cytoplasm"/>
    <property type="evidence" value="ECO:0007669"/>
    <property type="project" value="UniProtKB-SubCell"/>
</dbReference>
<keyword evidence="3 6" id="KW-0238">DNA-binding</keyword>
<comment type="caution">
    <text evidence="6">Lacks conserved residue(s) required for the propagation of feature annotation.</text>
</comment>
<dbReference type="NCBIfam" id="TIGR00084">
    <property type="entry name" value="ruvA"/>
    <property type="match status" value="1"/>
</dbReference>
<comment type="subcellular location">
    <subcellularLocation>
        <location evidence="6">Cytoplasm</location>
    </subcellularLocation>
</comment>
<dbReference type="CDD" id="cd14332">
    <property type="entry name" value="UBA_RuvA_C"/>
    <property type="match status" value="1"/>
</dbReference>
<evidence type="ECO:0000259" key="7">
    <source>
        <dbReference type="Pfam" id="PF01330"/>
    </source>
</evidence>
<comment type="subunit">
    <text evidence="6">Homotetramer. Forms an RuvA(8)-RuvB(12)-Holliday junction (HJ) complex. HJ DNA is sandwiched between 2 RuvA tetramers; dsDNA enters through RuvA and exits via RuvB. An RuvB hexamer assembles on each DNA strand where it exits the tetramer. Each RuvB hexamer is contacted by two RuvA subunits (via domain III) on 2 adjacent RuvB subunits; this complex drives branch migration. In the full resolvosome a probable DNA-RuvA(4)-RuvB(12)-RuvC(2) complex forms which resolves the HJ.</text>
</comment>
<keyword evidence="1 6" id="KW-0963">Cytoplasm</keyword>
<dbReference type="Gene3D" id="1.10.150.20">
    <property type="entry name" value="5' to 3' exonuclease, C-terminal subdomain"/>
    <property type="match status" value="1"/>
</dbReference>
<dbReference type="HAMAP" id="MF_00031">
    <property type="entry name" value="DNA_HJ_migration_RuvA"/>
    <property type="match status" value="1"/>
</dbReference>
<dbReference type="InterPro" id="IPR012340">
    <property type="entry name" value="NA-bd_OB-fold"/>
</dbReference>
<keyword evidence="5 6" id="KW-0234">DNA repair</keyword>
<dbReference type="GO" id="GO:0006281">
    <property type="term" value="P:DNA repair"/>
    <property type="evidence" value="ECO:0007669"/>
    <property type="project" value="UniProtKB-UniRule"/>
</dbReference>
<keyword evidence="2 6" id="KW-0227">DNA damage</keyword>
<dbReference type="EMBL" id="MHKV01000009">
    <property type="protein sequence ID" value="OGY97457.1"/>
    <property type="molecule type" value="Genomic_DNA"/>
</dbReference>
<dbReference type="SUPFAM" id="SSF47781">
    <property type="entry name" value="RuvA domain 2-like"/>
    <property type="match status" value="1"/>
</dbReference>
<proteinExistence type="inferred from homology"/>
<dbReference type="InterPro" id="IPR011114">
    <property type="entry name" value="RuvA_C"/>
</dbReference>
<name>A0A1G2CAF0_9BACT</name>
<gene>
    <name evidence="6" type="primary">ruvA</name>
    <name evidence="9" type="ORF">A2128_00360</name>
</gene>
<keyword evidence="9" id="KW-0378">Hydrolase</keyword>
<dbReference type="GO" id="GO:0006310">
    <property type="term" value="P:DNA recombination"/>
    <property type="evidence" value="ECO:0007669"/>
    <property type="project" value="UniProtKB-UniRule"/>
</dbReference>
<comment type="domain">
    <text evidence="6">Has three domains with a flexible linker between the domains II and III and assumes an 'L' shape. Domain III is highly mobile and contacts RuvB.</text>
</comment>
<comment type="similarity">
    <text evidence="6">Belongs to the RuvA family.</text>
</comment>
<dbReference type="SUPFAM" id="SSF46929">
    <property type="entry name" value="DNA helicase RuvA subunit, C-terminal domain"/>
    <property type="match status" value="1"/>
</dbReference>
<dbReference type="InterPro" id="IPR000085">
    <property type="entry name" value="RuvA"/>
</dbReference>
<dbReference type="GO" id="GO:0009378">
    <property type="term" value="F:four-way junction helicase activity"/>
    <property type="evidence" value="ECO:0007669"/>
    <property type="project" value="InterPro"/>
</dbReference>
<dbReference type="Pfam" id="PF01330">
    <property type="entry name" value="RuvA_N"/>
    <property type="match status" value="1"/>
</dbReference>
<keyword evidence="4 6" id="KW-0233">DNA recombination</keyword>
<dbReference type="Pfam" id="PF14520">
    <property type="entry name" value="HHH_5"/>
    <property type="match status" value="1"/>
</dbReference>
<feature type="region of interest" description="Domain I" evidence="6">
    <location>
        <begin position="1"/>
        <end position="64"/>
    </location>
</feature>
<keyword evidence="9" id="KW-0067">ATP-binding</keyword>
<dbReference type="InterPro" id="IPR010994">
    <property type="entry name" value="RuvA_2-like"/>
</dbReference>
<evidence type="ECO:0000256" key="5">
    <source>
        <dbReference type="ARBA" id="ARBA00023204"/>
    </source>
</evidence>